<evidence type="ECO:0000256" key="3">
    <source>
        <dbReference type="ARBA" id="ARBA00022989"/>
    </source>
</evidence>
<dbReference type="PANTHER" id="PTHR37958:SF1">
    <property type="entry name" value="SODIUM-POTASSIUM_PROTON ANTIPORTER CHAA"/>
    <property type="match status" value="1"/>
</dbReference>
<feature type="transmembrane region" description="Helical" evidence="5">
    <location>
        <begin position="116"/>
        <end position="138"/>
    </location>
</feature>
<dbReference type="Pfam" id="PF01699">
    <property type="entry name" value="Na_Ca_ex"/>
    <property type="match status" value="2"/>
</dbReference>
<dbReference type="AlphaFoldDB" id="A0A9J7AU13"/>
<dbReference type="GO" id="GO:0015386">
    <property type="term" value="F:potassium:proton antiporter activity"/>
    <property type="evidence" value="ECO:0007669"/>
    <property type="project" value="TreeGrafter"/>
</dbReference>
<protein>
    <recommendedName>
        <fullName evidence="6">Sodium/calcium exchanger membrane region domain-containing protein</fullName>
    </recommendedName>
</protein>
<evidence type="ECO:0000313" key="8">
    <source>
        <dbReference type="Proteomes" id="UP001060336"/>
    </source>
</evidence>
<dbReference type="PANTHER" id="PTHR37958">
    <property type="entry name" value="SODIUM-POTASSIUM/PROTON ANTIPORTER CHAA"/>
    <property type="match status" value="1"/>
</dbReference>
<reference evidence="7" key="1">
    <citation type="submission" date="2022-08" db="EMBL/GenBank/DDBJ databases">
        <title>Nisaea acidiphila sp. nov., isolated from a marine algal debris and emended description of the genus Nisaea Urios et al. 2008.</title>
        <authorList>
            <person name="Kwon K."/>
        </authorList>
    </citation>
    <scope>NUCLEOTIDE SEQUENCE</scope>
    <source>
        <strain evidence="7">MEBiC11861</strain>
    </source>
</reference>
<feature type="transmembrane region" description="Helical" evidence="5">
    <location>
        <begin position="331"/>
        <end position="350"/>
    </location>
</feature>
<evidence type="ECO:0000259" key="6">
    <source>
        <dbReference type="Pfam" id="PF01699"/>
    </source>
</evidence>
<keyword evidence="2 5" id="KW-0812">Transmembrane</keyword>
<feature type="transmembrane region" description="Helical" evidence="5">
    <location>
        <begin position="15"/>
        <end position="35"/>
    </location>
</feature>
<accession>A0A9J7AU13</accession>
<evidence type="ECO:0000256" key="1">
    <source>
        <dbReference type="ARBA" id="ARBA00004141"/>
    </source>
</evidence>
<dbReference type="InterPro" id="IPR004837">
    <property type="entry name" value="NaCa_Exmemb"/>
</dbReference>
<evidence type="ECO:0000256" key="4">
    <source>
        <dbReference type="ARBA" id="ARBA00023136"/>
    </source>
</evidence>
<keyword evidence="4 5" id="KW-0472">Membrane</keyword>
<proteinExistence type="predicted"/>
<feature type="domain" description="Sodium/calcium exchanger membrane region" evidence="6">
    <location>
        <begin position="240"/>
        <end position="380"/>
    </location>
</feature>
<evidence type="ECO:0000256" key="5">
    <source>
        <dbReference type="SAM" id="Phobius"/>
    </source>
</evidence>
<evidence type="ECO:0000256" key="2">
    <source>
        <dbReference type="ARBA" id="ARBA00022692"/>
    </source>
</evidence>
<name>A0A9J7AU13_9PROT</name>
<dbReference type="InterPro" id="IPR052946">
    <property type="entry name" value="Alkaline_pH_Ca-Antiporter"/>
</dbReference>
<comment type="subcellular location">
    <subcellularLocation>
        <location evidence="1">Membrane</location>
        <topology evidence="1">Multi-pass membrane protein</topology>
    </subcellularLocation>
</comment>
<feature type="transmembrane region" description="Helical" evidence="5">
    <location>
        <begin position="47"/>
        <end position="70"/>
    </location>
</feature>
<keyword evidence="8" id="KW-1185">Reference proteome</keyword>
<feature type="domain" description="Sodium/calcium exchanger membrane region" evidence="6">
    <location>
        <begin position="51"/>
        <end position="203"/>
    </location>
</feature>
<keyword evidence="3 5" id="KW-1133">Transmembrane helix</keyword>
<dbReference type="GO" id="GO:0015385">
    <property type="term" value="F:sodium:proton antiporter activity"/>
    <property type="evidence" value="ECO:0007669"/>
    <property type="project" value="TreeGrafter"/>
</dbReference>
<sequence>MAGIDHSKLSRMQKLHWYGSPLLVGAATLAGFQFGADGLLSGLDGHLLAGLLFIWLFGTILIGAFGVVRHADRLAEVLGEPYGTLILTLAVVGIEVALISAVMLTGDGSPTLARDTMFAVLMIVMNGLCGGALLLGGLRHGQQDYNLPGARAFIAVLAPLAVFALILPNFTTSTAEPTFDSFQAGFFALTTVLLYSVFLGIQTMRHKSFFLDPDDRGDASEETAAEKAPSGRITAALHGILLLVTLLPIILLSKRMATVVDYGIVQVSAPPAIGGVIIALLVLIPEGMAALQAARTNRLQRSVNLLLGSALSTIGLTVPAVLAIGLLTGEMITLGLDSVSMIILMLTLFISSMTFGGVRTNMLQGAVHLVLFCAYVMLIFRP</sequence>
<dbReference type="KEGG" id="naci:NUH88_03900"/>
<evidence type="ECO:0000313" key="7">
    <source>
        <dbReference type="EMBL" id="UUX50848.1"/>
    </source>
</evidence>
<organism evidence="7 8">
    <name type="scientific">Nisaea acidiphila</name>
    <dbReference type="NCBI Taxonomy" id="1862145"/>
    <lineage>
        <taxon>Bacteria</taxon>
        <taxon>Pseudomonadati</taxon>
        <taxon>Pseudomonadota</taxon>
        <taxon>Alphaproteobacteria</taxon>
        <taxon>Rhodospirillales</taxon>
        <taxon>Thalassobaculaceae</taxon>
        <taxon>Nisaea</taxon>
    </lineage>
</organism>
<dbReference type="GO" id="GO:0005886">
    <property type="term" value="C:plasma membrane"/>
    <property type="evidence" value="ECO:0007669"/>
    <property type="project" value="TreeGrafter"/>
</dbReference>
<feature type="transmembrane region" description="Helical" evidence="5">
    <location>
        <begin position="272"/>
        <end position="291"/>
    </location>
</feature>
<dbReference type="EMBL" id="CP102480">
    <property type="protein sequence ID" value="UUX50848.1"/>
    <property type="molecule type" value="Genomic_DNA"/>
</dbReference>
<feature type="transmembrane region" description="Helical" evidence="5">
    <location>
        <begin position="362"/>
        <end position="380"/>
    </location>
</feature>
<gene>
    <name evidence="7" type="ORF">NUH88_03900</name>
</gene>
<feature type="transmembrane region" description="Helical" evidence="5">
    <location>
        <begin position="303"/>
        <end position="325"/>
    </location>
</feature>
<feature type="transmembrane region" description="Helical" evidence="5">
    <location>
        <begin position="150"/>
        <end position="170"/>
    </location>
</feature>
<dbReference type="RefSeq" id="WP_257770089.1">
    <property type="nucleotide sequence ID" value="NZ_CP102480.1"/>
</dbReference>
<feature type="transmembrane region" description="Helical" evidence="5">
    <location>
        <begin position="82"/>
        <end position="104"/>
    </location>
</feature>
<feature type="transmembrane region" description="Helical" evidence="5">
    <location>
        <begin position="182"/>
        <end position="201"/>
    </location>
</feature>
<dbReference type="Proteomes" id="UP001060336">
    <property type="component" value="Chromosome"/>
</dbReference>
<feature type="transmembrane region" description="Helical" evidence="5">
    <location>
        <begin position="233"/>
        <end position="252"/>
    </location>
</feature>